<accession>A0A0M3ARJ8</accession>
<protein>
    <recommendedName>
        <fullName evidence="4">Peptidase S24/S26A/S26B/S26C domain-containing protein</fullName>
    </recommendedName>
</protein>
<keyword evidence="6" id="KW-1185">Reference proteome</keyword>
<evidence type="ECO:0000256" key="3">
    <source>
        <dbReference type="ARBA" id="ARBA00023163"/>
    </source>
</evidence>
<dbReference type="GO" id="GO:0003677">
    <property type="term" value="F:DNA binding"/>
    <property type="evidence" value="ECO:0007669"/>
    <property type="project" value="UniProtKB-KW"/>
</dbReference>
<dbReference type="AlphaFoldDB" id="A0A0M3ARJ8"/>
<name>A0A0M3ARJ8_9SPHN</name>
<evidence type="ECO:0000313" key="6">
    <source>
        <dbReference type="Proteomes" id="UP000033874"/>
    </source>
</evidence>
<dbReference type="PANTHER" id="PTHR40661:SF3">
    <property type="entry name" value="FELS-1 PROPHAGE TRANSCRIPTIONAL REGULATOR"/>
    <property type="match status" value="1"/>
</dbReference>
<dbReference type="STRING" id="56193.YP76_10060"/>
<dbReference type="InterPro" id="IPR036286">
    <property type="entry name" value="LexA/Signal_pep-like_sf"/>
</dbReference>
<keyword evidence="1" id="KW-0805">Transcription regulation</keyword>
<dbReference type="EMBL" id="LBIC01000004">
    <property type="protein sequence ID" value="KKW92470.1"/>
    <property type="molecule type" value="Genomic_DNA"/>
</dbReference>
<comment type="caution">
    <text evidence="5">The sequence shown here is derived from an EMBL/GenBank/DDBJ whole genome shotgun (WGS) entry which is preliminary data.</text>
</comment>
<keyword evidence="2" id="KW-0238">DNA-binding</keyword>
<dbReference type="Pfam" id="PF00717">
    <property type="entry name" value="Peptidase_S24"/>
    <property type="match status" value="1"/>
</dbReference>
<evidence type="ECO:0000313" key="5">
    <source>
        <dbReference type="EMBL" id="KKW92470.1"/>
    </source>
</evidence>
<dbReference type="InterPro" id="IPR039418">
    <property type="entry name" value="LexA-like"/>
</dbReference>
<dbReference type="CDD" id="cd06529">
    <property type="entry name" value="S24_LexA-like"/>
    <property type="match status" value="1"/>
</dbReference>
<evidence type="ECO:0000256" key="1">
    <source>
        <dbReference type="ARBA" id="ARBA00023015"/>
    </source>
</evidence>
<evidence type="ECO:0000259" key="4">
    <source>
        <dbReference type="Pfam" id="PF00717"/>
    </source>
</evidence>
<dbReference type="InterPro" id="IPR015927">
    <property type="entry name" value="Peptidase_S24_S26A/B/C"/>
</dbReference>
<keyword evidence="3" id="KW-0804">Transcription</keyword>
<proteinExistence type="predicted"/>
<sequence>MGGGTYLDLPVTGERHKFSLSWLRQFTNAPPDKVVLATGTGDSMTPTILDSDMVMIDTSQREVRMADKIWAAAYGQTGIIKRLRPMPDGSVKILSDNPNVPPETAYDGELHVVGRIVAIIRKT</sequence>
<dbReference type="PANTHER" id="PTHR40661">
    <property type="match status" value="1"/>
</dbReference>
<dbReference type="SUPFAM" id="SSF51306">
    <property type="entry name" value="LexA/Signal peptidase"/>
    <property type="match status" value="1"/>
</dbReference>
<gene>
    <name evidence="5" type="ORF">YP76_10060</name>
</gene>
<organism evidence="5 6">
    <name type="scientific">Sphingobium chungbukense</name>
    <dbReference type="NCBI Taxonomy" id="56193"/>
    <lineage>
        <taxon>Bacteria</taxon>
        <taxon>Pseudomonadati</taxon>
        <taxon>Pseudomonadota</taxon>
        <taxon>Alphaproteobacteria</taxon>
        <taxon>Sphingomonadales</taxon>
        <taxon>Sphingomonadaceae</taxon>
        <taxon>Sphingobium</taxon>
    </lineage>
</organism>
<evidence type="ECO:0000256" key="2">
    <source>
        <dbReference type="ARBA" id="ARBA00023125"/>
    </source>
</evidence>
<reference evidence="5 6" key="1">
    <citation type="submission" date="2015-04" db="EMBL/GenBank/DDBJ databases">
        <title>Genome sequence of aromatic hydrocarbons-degrading Sphingobium chungbukense DJ77.</title>
        <authorList>
            <person name="Kim Y.-C."/>
            <person name="Chae J.-C."/>
        </authorList>
    </citation>
    <scope>NUCLEOTIDE SEQUENCE [LARGE SCALE GENOMIC DNA]</scope>
    <source>
        <strain evidence="5 6">DJ77</strain>
    </source>
</reference>
<dbReference type="Proteomes" id="UP000033874">
    <property type="component" value="Unassembled WGS sequence"/>
</dbReference>
<dbReference type="Gene3D" id="2.10.109.10">
    <property type="entry name" value="Umud Fragment, subunit A"/>
    <property type="match status" value="1"/>
</dbReference>
<dbReference type="PATRIC" id="fig|56193.3.peg.2088"/>
<feature type="domain" description="Peptidase S24/S26A/S26B/S26C" evidence="4">
    <location>
        <begin position="21"/>
        <end position="117"/>
    </location>
</feature>